<dbReference type="EMBL" id="CAMXCT020000505">
    <property type="protein sequence ID" value="CAL1133054.1"/>
    <property type="molecule type" value="Genomic_DNA"/>
</dbReference>
<evidence type="ECO:0000313" key="3">
    <source>
        <dbReference type="EMBL" id="CAL1133054.1"/>
    </source>
</evidence>
<dbReference type="EMBL" id="CAMXCT010000505">
    <property type="protein sequence ID" value="CAI3979679.1"/>
    <property type="molecule type" value="Genomic_DNA"/>
</dbReference>
<keyword evidence="1" id="KW-1133">Transmembrane helix</keyword>
<reference evidence="2" key="1">
    <citation type="submission" date="2022-10" db="EMBL/GenBank/DDBJ databases">
        <authorList>
            <person name="Chen Y."/>
            <person name="Dougan E. K."/>
            <person name="Chan C."/>
            <person name="Rhodes N."/>
            <person name="Thang M."/>
        </authorList>
    </citation>
    <scope>NUCLEOTIDE SEQUENCE</scope>
</reference>
<sequence>MACIKTTSKGMKVTIPDPTETPNAHQQPPIVFLLGAGIQFMLLLVLIFKAVRREKKTVSDLLHILFFFFGSAGYGLYGVATLIMAVEPVGSSKLTTIISRLFMVASWASLLLNCCCLMESIAMPVMGRFKMSQNSLRMIFHVFSLLLILAAFVGAAISRDHLLSTLAFLSAISGTCAVSFLRAAYVDHVNKSLAGTNMMKFLGTIFGSVALLVAAILEPICGYAAQKNCYEGCEVPGFHSLLLVILLLGTWLFVGLAQSCSPDDGAIPSCRSSQTPPEVVQVAPSQVGT</sequence>
<gene>
    <name evidence="2" type="ORF">C1SCF055_LOCUS7616</name>
</gene>
<dbReference type="AlphaFoldDB" id="A0A9P1BUF0"/>
<dbReference type="Proteomes" id="UP001152797">
    <property type="component" value="Unassembled WGS sequence"/>
</dbReference>
<keyword evidence="5" id="KW-1185">Reference proteome</keyword>
<reference evidence="3" key="2">
    <citation type="submission" date="2024-04" db="EMBL/GenBank/DDBJ databases">
        <authorList>
            <person name="Chen Y."/>
            <person name="Shah S."/>
            <person name="Dougan E. K."/>
            <person name="Thang M."/>
            <person name="Chan C."/>
        </authorList>
    </citation>
    <scope>NUCLEOTIDE SEQUENCE [LARGE SCALE GENOMIC DNA]</scope>
</reference>
<feature type="transmembrane region" description="Helical" evidence="1">
    <location>
        <begin position="138"/>
        <end position="157"/>
    </location>
</feature>
<keyword evidence="1" id="KW-0812">Transmembrane</keyword>
<protein>
    <submittedName>
        <fullName evidence="4">HMG box domain-containing protein</fullName>
    </submittedName>
</protein>
<feature type="transmembrane region" description="Helical" evidence="1">
    <location>
        <begin position="163"/>
        <end position="181"/>
    </location>
</feature>
<evidence type="ECO:0000256" key="1">
    <source>
        <dbReference type="SAM" id="Phobius"/>
    </source>
</evidence>
<feature type="transmembrane region" description="Helical" evidence="1">
    <location>
        <begin position="237"/>
        <end position="257"/>
    </location>
</feature>
<evidence type="ECO:0000313" key="5">
    <source>
        <dbReference type="Proteomes" id="UP001152797"/>
    </source>
</evidence>
<feature type="transmembrane region" description="Helical" evidence="1">
    <location>
        <begin position="30"/>
        <end position="51"/>
    </location>
</feature>
<feature type="transmembrane region" description="Helical" evidence="1">
    <location>
        <begin position="63"/>
        <end position="85"/>
    </location>
</feature>
<proteinExistence type="predicted"/>
<dbReference type="EMBL" id="CAMXCT030000505">
    <property type="protein sequence ID" value="CAL4766991.1"/>
    <property type="molecule type" value="Genomic_DNA"/>
</dbReference>
<feature type="transmembrane region" description="Helical" evidence="1">
    <location>
        <begin position="97"/>
        <end position="118"/>
    </location>
</feature>
<name>A0A9P1BUF0_9DINO</name>
<feature type="transmembrane region" description="Helical" evidence="1">
    <location>
        <begin position="201"/>
        <end position="225"/>
    </location>
</feature>
<keyword evidence="1" id="KW-0472">Membrane</keyword>
<organism evidence="2">
    <name type="scientific">Cladocopium goreaui</name>
    <dbReference type="NCBI Taxonomy" id="2562237"/>
    <lineage>
        <taxon>Eukaryota</taxon>
        <taxon>Sar</taxon>
        <taxon>Alveolata</taxon>
        <taxon>Dinophyceae</taxon>
        <taxon>Suessiales</taxon>
        <taxon>Symbiodiniaceae</taxon>
        <taxon>Cladocopium</taxon>
    </lineage>
</organism>
<evidence type="ECO:0000313" key="2">
    <source>
        <dbReference type="EMBL" id="CAI3979679.1"/>
    </source>
</evidence>
<comment type="caution">
    <text evidence="2">The sequence shown here is derived from an EMBL/GenBank/DDBJ whole genome shotgun (WGS) entry which is preliminary data.</text>
</comment>
<evidence type="ECO:0000313" key="4">
    <source>
        <dbReference type="EMBL" id="CAL4766991.1"/>
    </source>
</evidence>
<accession>A0A9P1BUF0</accession>